<proteinExistence type="predicted"/>
<dbReference type="RefSeq" id="WP_162534134.1">
    <property type="nucleotide sequence ID" value="NZ_CP029619.1"/>
</dbReference>
<accession>A0A2Z3LHD8</accession>
<protein>
    <submittedName>
        <fullName evidence="1">Uncharacterized protein</fullName>
    </submittedName>
</protein>
<organism evidence="1 2">
    <name type="scientific">Candidatus Cardinium hertigii</name>
    <dbReference type="NCBI Taxonomy" id="247481"/>
    <lineage>
        <taxon>Bacteria</taxon>
        <taxon>Pseudomonadati</taxon>
        <taxon>Bacteroidota</taxon>
        <taxon>Cytophagia</taxon>
        <taxon>Cytophagales</taxon>
        <taxon>Amoebophilaceae</taxon>
        <taxon>Candidatus Cardinium</taxon>
    </lineage>
</organism>
<dbReference type="KEGG" id="cher:DK880_00534"/>
<evidence type="ECO:0000313" key="1">
    <source>
        <dbReference type="EMBL" id="AWN81854.1"/>
    </source>
</evidence>
<dbReference type="AlphaFoldDB" id="A0A2Z3LHD8"/>
<dbReference type="EMBL" id="CP029619">
    <property type="protein sequence ID" value="AWN81854.1"/>
    <property type="molecule type" value="Genomic_DNA"/>
</dbReference>
<reference evidence="1 2" key="1">
    <citation type="submission" date="2018-05" db="EMBL/GenBank/DDBJ databases">
        <title>Candidatus Cardinium hertigii Genome Assembly.</title>
        <authorList>
            <person name="Showmaker K.C."/>
            <person name="Walden K.O."/>
            <person name="Fields C.J."/>
            <person name="Lambert K.N."/>
            <person name="Hudson M.E."/>
        </authorList>
    </citation>
    <scope>NUCLEOTIDE SEQUENCE [LARGE SCALE GENOMIC DNA]</scope>
    <source>
        <strain evidence="2">cHgTN10</strain>
    </source>
</reference>
<dbReference type="Proteomes" id="UP000245872">
    <property type="component" value="Chromosome"/>
</dbReference>
<keyword evidence="2" id="KW-1185">Reference proteome</keyword>
<gene>
    <name evidence="1" type="ORF">DK880_00534</name>
</gene>
<evidence type="ECO:0000313" key="2">
    <source>
        <dbReference type="Proteomes" id="UP000245872"/>
    </source>
</evidence>
<sequence>MIPLSALFICSVILPYMDATAQLAMRIILIRAITHPSLKKKAMAINGNEALEKHKEETKKVAGIMRIAKGN</sequence>
<name>A0A2Z3LHD8_9BACT</name>